<sequence>MYIFKFHDSYTSILFKMQHKGMLELSSCGAELAKTRTKEPNTNSSLKMPEVVCDQKSGLYPKCWRVAII</sequence>
<proteinExistence type="predicted"/>
<reference evidence="1" key="1">
    <citation type="submission" date="2014-11" db="EMBL/GenBank/DDBJ databases">
        <authorList>
            <person name="Amaro Gonzalez C."/>
        </authorList>
    </citation>
    <scope>NUCLEOTIDE SEQUENCE</scope>
</reference>
<name>A0A0E9SU19_ANGAN</name>
<organism evidence="1">
    <name type="scientific">Anguilla anguilla</name>
    <name type="common">European freshwater eel</name>
    <name type="synonym">Muraena anguilla</name>
    <dbReference type="NCBI Taxonomy" id="7936"/>
    <lineage>
        <taxon>Eukaryota</taxon>
        <taxon>Metazoa</taxon>
        <taxon>Chordata</taxon>
        <taxon>Craniata</taxon>
        <taxon>Vertebrata</taxon>
        <taxon>Euteleostomi</taxon>
        <taxon>Actinopterygii</taxon>
        <taxon>Neopterygii</taxon>
        <taxon>Teleostei</taxon>
        <taxon>Anguilliformes</taxon>
        <taxon>Anguillidae</taxon>
        <taxon>Anguilla</taxon>
    </lineage>
</organism>
<accession>A0A0E9SU19</accession>
<reference evidence="1" key="2">
    <citation type="journal article" date="2015" name="Fish Shellfish Immunol.">
        <title>Early steps in the European eel (Anguilla anguilla)-Vibrio vulnificus interaction in the gills: Role of the RtxA13 toxin.</title>
        <authorList>
            <person name="Callol A."/>
            <person name="Pajuelo D."/>
            <person name="Ebbesson L."/>
            <person name="Teles M."/>
            <person name="MacKenzie S."/>
            <person name="Amaro C."/>
        </authorList>
    </citation>
    <scope>NUCLEOTIDE SEQUENCE</scope>
</reference>
<protein>
    <submittedName>
        <fullName evidence="1">Uncharacterized protein</fullName>
    </submittedName>
</protein>
<dbReference type="AlphaFoldDB" id="A0A0E9SU19"/>
<dbReference type="EMBL" id="GBXM01063728">
    <property type="protein sequence ID" value="JAH44849.1"/>
    <property type="molecule type" value="Transcribed_RNA"/>
</dbReference>
<evidence type="ECO:0000313" key="1">
    <source>
        <dbReference type="EMBL" id="JAH44849.1"/>
    </source>
</evidence>